<dbReference type="Proteomes" id="UP000270868">
    <property type="component" value="Unassembled WGS sequence"/>
</dbReference>
<comment type="caution">
    <text evidence="1">The sequence shown here is derived from an EMBL/GenBank/DDBJ whole genome shotgun (WGS) entry which is preliminary data.</text>
</comment>
<dbReference type="EMBL" id="RJPS01000015">
    <property type="protein sequence ID" value="RSJ88295.1"/>
    <property type="molecule type" value="Genomic_DNA"/>
</dbReference>
<sequence length="77" mass="9066">MTNIPSNKGRSYIRVEISPKQKELIEVLAELEGSTSKDLLNRVVEQFIDSNLRLIDDYRNSLDELKQQSRRRMTMRV</sequence>
<accession>A0A3R9MQW0</accession>
<reference evidence="1 2" key="1">
    <citation type="submission" date="2018-11" db="EMBL/GenBank/DDBJ databases">
        <title>Species Designations Belie Phenotypic and Genotypic Heterogeneity in Oral Streptococci.</title>
        <authorList>
            <person name="Velsko I."/>
        </authorList>
    </citation>
    <scope>NUCLEOTIDE SEQUENCE [LARGE SCALE GENOMIC DNA]</scope>
    <source>
        <strain evidence="1 2">A52</strain>
    </source>
</reference>
<name>A0A3R9MQW0_STRCR</name>
<proteinExistence type="predicted"/>
<gene>
    <name evidence="1" type="ORF">D8792_09730</name>
</gene>
<evidence type="ECO:0000313" key="2">
    <source>
        <dbReference type="Proteomes" id="UP000270868"/>
    </source>
</evidence>
<organism evidence="1 2">
    <name type="scientific">Streptococcus cristatus</name>
    <dbReference type="NCBI Taxonomy" id="45634"/>
    <lineage>
        <taxon>Bacteria</taxon>
        <taxon>Bacillati</taxon>
        <taxon>Bacillota</taxon>
        <taxon>Bacilli</taxon>
        <taxon>Lactobacillales</taxon>
        <taxon>Streptococcaceae</taxon>
        <taxon>Streptococcus</taxon>
    </lineage>
</organism>
<dbReference type="AlphaFoldDB" id="A0A3R9MQW0"/>
<evidence type="ECO:0000313" key="1">
    <source>
        <dbReference type="EMBL" id="RSJ88295.1"/>
    </source>
</evidence>
<protein>
    <submittedName>
        <fullName evidence="1">Uncharacterized protein</fullName>
    </submittedName>
</protein>
<dbReference type="RefSeq" id="WP_125373933.1">
    <property type="nucleotide sequence ID" value="NZ_RJPS01000015.1"/>
</dbReference>